<dbReference type="Proteomes" id="UP000316609">
    <property type="component" value="Unassembled WGS sequence"/>
</dbReference>
<comment type="caution">
    <text evidence="2">The sequence shown here is derived from an EMBL/GenBank/DDBJ whole genome shotgun (WGS) entry which is preliminary data.</text>
</comment>
<evidence type="ECO:0000313" key="3">
    <source>
        <dbReference type="Proteomes" id="UP000316609"/>
    </source>
</evidence>
<gene>
    <name evidence="2" type="ORF">E6K78_09240</name>
</gene>
<evidence type="ECO:0000313" key="2">
    <source>
        <dbReference type="EMBL" id="TMQ64382.1"/>
    </source>
</evidence>
<organism evidence="2 3">
    <name type="scientific">Eiseniibacteriota bacterium</name>
    <dbReference type="NCBI Taxonomy" id="2212470"/>
    <lineage>
        <taxon>Bacteria</taxon>
        <taxon>Candidatus Eiseniibacteriota</taxon>
    </lineage>
</organism>
<feature type="compositionally biased region" description="Basic and acidic residues" evidence="1">
    <location>
        <begin position="62"/>
        <end position="74"/>
    </location>
</feature>
<feature type="region of interest" description="Disordered" evidence="1">
    <location>
        <begin position="62"/>
        <end position="106"/>
    </location>
</feature>
<evidence type="ECO:0000256" key="1">
    <source>
        <dbReference type="SAM" id="MobiDB-lite"/>
    </source>
</evidence>
<dbReference type="Gene3D" id="3.40.50.300">
    <property type="entry name" value="P-loop containing nucleotide triphosphate hydrolases"/>
    <property type="match status" value="1"/>
</dbReference>
<reference evidence="2 3" key="1">
    <citation type="journal article" date="2019" name="Nat. Microbiol.">
        <title>Mediterranean grassland soil C-N compound turnover is dependent on rainfall and depth, and is mediated by genomically divergent microorganisms.</title>
        <authorList>
            <person name="Diamond S."/>
            <person name="Andeer P.F."/>
            <person name="Li Z."/>
            <person name="Crits-Christoph A."/>
            <person name="Burstein D."/>
            <person name="Anantharaman K."/>
            <person name="Lane K.R."/>
            <person name="Thomas B.C."/>
            <person name="Pan C."/>
            <person name="Northen T.R."/>
            <person name="Banfield J.F."/>
        </authorList>
    </citation>
    <scope>NUCLEOTIDE SEQUENCE [LARGE SCALE GENOMIC DNA]</scope>
    <source>
        <strain evidence="2">WS_8</strain>
    </source>
</reference>
<protein>
    <submittedName>
        <fullName evidence="2">Uncharacterized protein</fullName>
    </submittedName>
</protein>
<name>A0A538TL92_UNCEI</name>
<dbReference type="InterPro" id="IPR027417">
    <property type="entry name" value="P-loop_NTPase"/>
</dbReference>
<dbReference type="EMBL" id="VBOY01000087">
    <property type="protein sequence ID" value="TMQ64382.1"/>
    <property type="molecule type" value="Genomic_DNA"/>
</dbReference>
<feature type="compositionally biased region" description="Polar residues" evidence="1">
    <location>
        <begin position="96"/>
        <end position="106"/>
    </location>
</feature>
<accession>A0A538TL92</accession>
<dbReference type="AlphaFoldDB" id="A0A538TL92"/>
<proteinExistence type="predicted"/>
<sequence>MLETLLKSVFGSKHDREVKRVGPIVGQINQLVASLPSLSDERLAAKSVEFKARLAEVLKDVDDPAERKRVETRSRWSRRPAGGSVARPGTWWGSRSPGTWSPTTSS</sequence>